<proteinExistence type="inferred from homology"/>
<dbReference type="STRING" id="880526.GCA_000427365_02091"/>
<dbReference type="CDD" id="cd00586">
    <property type="entry name" value="4HBT"/>
    <property type="match status" value="1"/>
</dbReference>
<keyword evidence="2" id="KW-0378">Hydrolase</keyword>
<dbReference type="Proteomes" id="UP000255233">
    <property type="component" value="Unassembled WGS sequence"/>
</dbReference>
<organism evidence="3 4">
    <name type="scientific">Rikenella microfusus</name>
    <dbReference type="NCBI Taxonomy" id="28139"/>
    <lineage>
        <taxon>Bacteria</taxon>
        <taxon>Pseudomonadati</taxon>
        <taxon>Bacteroidota</taxon>
        <taxon>Bacteroidia</taxon>
        <taxon>Bacteroidales</taxon>
        <taxon>Rikenellaceae</taxon>
        <taxon>Rikenella</taxon>
    </lineage>
</organism>
<dbReference type="GO" id="GO:0047617">
    <property type="term" value="F:fatty acyl-CoA hydrolase activity"/>
    <property type="evidence" value="ECO:0007669"/>
    <property type="project" value="TreeGrafter"/>
</dbReference>
<evidence type="ECO:0000313" key="4">
    <source>
        <dbReference type="Proteomes" id="UP000255233"/>
    </source>
</evidence>
<protein>
    <submittedName>
        <fullName evidence="3">Acyl-CoA thioesterase YbgC</fullName>
    </submittedName>
</protein>
<evidence type="ECO:0000256" key="2">
    <source>
        <dbReference type="ARBA" id="ARBA00022801"/>
    </source>
</evidence>
<dbReference type="RefSeq" id="WP_027291641.1">
    <property type="nucleotide sequence ID" value="NZ_CANTWR010000001.1"/>
</dbReference>
<dbReference type="PANTHER" id="PTHR31793">
    <property type="entry name" value="4-HYDROXYBENZOYL-COA THIOESTERASE FAMILY MEMBER"/>
    <property type="match status" value="1"/>
</dbReference>
<dbReference type="InterPro" id="IPR006684">
    <property type="entry name" value="YbgC/YbaW"/>
</dbReference>
<evidence type="ECO:0000313" key="3">
    <source>
        <dbReference type="EMBL" id="SUE34502.1"/>
    </source>
</evidence>
<dbReference type="SUPFAM" id="SSF54637">
    <property type="entry name" value="Thioesterase/thiol ester dehydrase-isomerase"/>
    <property type="match status" value="1"/>
</dbReference>
<dbReference type="Pfam" id="PF13279">
    <property type="entry name" value="4HBT_2"/>
    <property type="match status" value="1"/>
</dbReference>
<sequence>MITYDTQFRVPYGDVDRMGFFYHSHYVELFDMGRTELMRSVGLPNVEIEANGVMLPVLKVEVDYKNPAYYDDLLTVRTTLREMPGVKIKFDYEVFRENGERITVGAVTLAFMHADTKTACRPPRALLEKLAPFFA</sequence>
<dbReference type="PIRSF" id="PIRSF003230">
    <property type="entry name" value="YbgC"/>
    <property type="match status" value="1"/>
</dbReference>
<dbReference type="InterPro" id="IPR050563">
    <property type="entry name" value="4-hydroxybenzoyl-CoA_TE"/>
</dbReference>
<keyword evidence="4" id="KW-1185">Reference proteome</keyword>
<dbReference type="NCBIfam" id="TIGR00051">
    <property type="entry name" value="YbgC/FadM family acyl-CoA thioesterase"/>
    <property type="match status" value="1"/>
</dbReference>
<dbReference type="InterPro" id="IPR029069">
    <property type="entry name" value="HotDog_dom_sf"/>
</dbReference>
<evidence type="ECO:0000256" key="1">
    <source>
        <dbReference type="ARBA" id="ARBA00005953"/>
    </source>
</evidence>
<gene>
    <name evidence="3" type="ORF">NCTC11190_01727</name>
</gene>
<dbReference type="Gene3D" id="3.10.129.10">
    <property type="entry name" value="Hotdog Thioesterase"/>
    <property type="match status" value="1"/>
</dbReference>
<dbReference type="OrthoDB" id="9800856at2"/>
<accession>A0A379MV36</accession>
<reference evidence="3 4" key="1">
    <citation type="submission" date="2018-06" db="EMBL/GenBank/DDBJ databases">
        <authorList>
            <consortium name="Pathogen Informatics"/>
            <person name="Doyle S."/>
        </authorList>
    </citation>
    <scope>NUCLEOTIDE SEQUENCE [LARGE SCALE GENOMIC DNA]</scope>
    <source>
        <strain evidence="3 4">NCTC11190</strain>
    </source>
</reference>
<dbReference type="PANTHER" id="PTHR31793:SF27">
    <property type="entry name" value="NOVEL THIOESTERASE SUPERFAMILY DOMAIN AND SAPOSIN A-TYPE DOMAIN CONTAINING PROTEIN (0610012H03RIK)"/>
    <property type="match status" value="1"/>
</dbReference>
<comment type="similarity">
    <text evidence="1">Belongs to the 4-hydroxybenzoyl-CoA thioesterase family.</text>
</comment>
<name>A0A379MV36_9BACT</name>
<dbReference type="EMBL" id="UGVL01000001">
    <property type="protein sequence ID" value="SUE34502.1"/>
    <property type="molecule type" value="Genomic_DNA"/>
</dbReference>
<dbReference type="AlphaFoldDB" id="A0A379MV36"/>